<evidence type="ECO:0000313" key="2">
    <source>
        <dbReference type="Proteomes" id="UP000291404"/>
    </source>
</evidence>
<dbReference type="EMBL" id="PITI01001787">
    <property type="protein sequence ID" value="TBT99971.1"/>
    <property type="molecule type" value="Genomic_DNA"/>
</dbReference>
<name>A0A4V2JUE8_9MICR</name>
<comment type="caution">
    <text evidence="1">The sequence shown here is derived from an EMBL/GenBank/DDBJ whole genome shotgun (WGS) entry which is preliminary data.</text>
</comment>
<reference evidence="1 2" key="1">
    <citation type="submission" date="2017-12" db="EMBL/GenBank/DDBJ databases">
        <authorList>
            <person name="Pombert J.-F."/>
            <person name="Haag K.L."/>
            <person name="Ebert D."/>
        </authorList>
    </citation>
    <scope>NUCLEOTIDE SEQUENCE [LARGE SCALE GENOMIC DNA]</scope>
    <source>
        <strain evidence="1">BE-OM-2</strain>
    </source>
</reference>
<gene>
    <name evidence="1" type="ORF">CWI36_1787p0020</name>
</gene>
<sequence length="158" mass="18458">MSEINFRKNYTFINNTIFTDNDIPLPVNIDEEILYFTKNVTFYLQIGNGAPALTVRYSSYNGTVYITNYRVIYKPKISTKFFDSFFITFDRIISVDDNYSFDIAIEESYVGSVYIGFEESHKSVFYKVLKSMVNEFTTKEDTQDSEDTLPLYCEAIKK</sequence>
<dbReference type="AlphaFoldDB" id="A0A4V2JUE8"/>
<dbReference type="SUPFAM" id="SSF50729">
    <property type="entry name" value="PH domain-like"/>
    <property type="match status" value="1"/>
</dbReference>
<accession>A0A4V2JUE8</accession>
<dbReference type="VEuPathDB" id="MicrosporidiaDB:CWI36_1787p0020"/>
<protein>
    <recommendedName>
        <fullName evidence="3">GRAM domain-containing protein</fullName>
    </recommendedName>
</protein>
<dbReference type="Proteomes" id="UP000291404">
    <property type="component" value="Unassembled WGS sequence"/>
</dbReference>
<organism evidence="1 2">
    <name type="scientific">Hamiltosporidium magnivora</name>
    <dbReference type="NCBI Taxonomy" id="148818"/>
    <lineage>
        <taxon>Eukaryota</taxon>
        <taxon>Fungi</taxon>
        <taxon>Fungi incertae sedis</taxon>
        <taxon>Microsporidia</taxon>
        <taxon>Dubosqiidae</taxon>
        <taxon>Hamiltosporidium</taxon>
    </lineage>
</organism>
<evidence type="ECO:0008006" key="3">
    <source>
        <dbReference type="Google" id="ProtNLM"/>
    </source>
</evidence>
<dbReference type="VEuPathDB" id="MicrosporidiaDB:CWI39_2936p0010"/>
<keyword evidence="2" id="KW-1185">Reference proteome</keyword>
<proteinExistence type="predicted"/>
<evidence type="ECO:0000313" key="1">
    <source>
        <dbReference type="EMBL" id="TBT99971.1"/>
    </source>
</evidence>